<feature type="compositionally biased region" description="Basic residues" evidence="1">
    <location>
        <begin position="1"/>
        <end position="15"/>
    </location>
</feature>
<proteinExistence type="predicted"/>
<name>A0AAJ2IWZ9_9LACT</name>
<sequence length="56" mass="6386">MFGRQSKKLRKKVKKSPKDVSDSASETLKLALCNFINSVPSQVERENDEKNTPLHK</sequence>
<dbReference type="Proteomes" id="UP001257962">
    <property type="component" value="Unassembled WGS sequence"/>
</dbReference>
<evidence type="ECO:0000313" key="3">
    <source>
        <dbReference type="Proteomes" id="UP001257962"/>
    </source>
</evidence>
<dbReference type="EMBL" id="JARPYC010000001">
    <property type="protein sequence ID" value="MDT2665930.1"/>
    <property type="molecule type" value="Genomic_DNA"/>
</dbReference>
<reference evidence="2" key="1">
    <citation type="submission" date="2023-03" db="EMBL/GenBank/DDBJ databases">
        <authorList>
            <person name="Shen W."/>
            <person name="Cai J."/>
        </authorList>
    </citation>
    <scope>NUCLEOTIDE SEQUENCE</scope>
    <source>
        <strain evidence="2">Y3</strain>
    </source>
</reference>
<organism evidence="2 3">
    <name type="scientific">Lactococcus petauri</name>
    <dbReference type="NCBI Taxonomy" id="1940789"/>
    <lineage>
        <taxon>Bacteria</taxon>
        <taxon>Bacillati</taxon>
        <taxon>Bacillota</taxon>
        <taxon>Bacilli</taxon>
        <taxon>Lactobacillales</taxon>
        <taxon>Streptococcaceae</taxon>
        <taxon>Lactococcus</taxon>
    </lineage>
</organism>
<accession>A0AAJ2IWZ9</accession>
<gene>
    <name evidence="2" type="ORF">P7D34_01620</name>
</gene>
<dbReference type="AlphaFoldDB" id="A0AAJ2IWZ9"/>
<protein>
    <submittedName>
        <fullName evidence="2">Uncharacterized protein</fullName>
    </submittedName>
</protein>
<evidence type="ECO:0000313" key="2">
    <source>
        <dbReference type="EMBL" id="MDT2665930.1"/>
    </source>
</evidence>
<comment type="caution">
    <text evidence="2">The sequence shown here is derived from an EMBL/GenBank/DDBJ whole genome shotgun (WGS) entry which is preliminary data.</text>
</comment>
<feature type="region of interest" description="Disordered" evidence="1">
    <location>
        <begin position="1"/>
        <end position="24"/>
    </location>
</feature>
<evidence type="ECO:0000256" key="1">
    <source>
        <dbReference type="SAM" id="MobiDB-lite"/>
    </source>
</evidence>
<dbReference type="RefSeq" id="WP_165712039.1">
    <property type="nucleotide sequence ID" value="NZ_JAQEKU010000069.1"/>
</dbReference>